<name>A0A4P6XD65_9ASCO</name>
<evidence type="ECO:0000256" key="1">
    <source>
        <dbReference type="SAM" id="MobiDB-lite"/>
    </source>
</evidence>
<evidence type="ECO:0000313" key="3">
    <source>
        <dbReference type="Proteomes" id="UP000292447"/>
    </source>
</evidence>
<dbReference type="Proteomes" id="UP000292447">
    <property type="component" value="Chromosome I"/>
</dbReference>
<dbReference type="EMBL" id="CP034456">
    <property type="protein sequence ID" value="QBM85400.1"/>
    <property type="molecule type" value="Genomic_DNA"/>
</dbReference>
<feature type="region of interest" description="Disordered" evidence="1">
    <location>
        <begin position="775"/>
        <end position="824"/>
    </location>
</feature>
<feature type="compositionally biased region" description="Low complexity" evidence="1">
    <location>
        <begin position="792"/>
        <end position="822"/>
    </location>
</feature>
<gene>
    <name evidence="2" type="primary">MPUL0A00170</name>
    <name evidence="2" type="ORF">METSCH_A00170</name>
</gene>
<feature type="region of interest" description="Disordered" evidence="1">
    <location>
        <begin position="1"/>
        <end position="59"/>
    </location>
</feature>
<accession>A0A4P6XD65</accession>
<feature type="region of interest" description="Disordered" evidence="1">
    <location>
        <begin position="727"/>
        <end position="754"/>
    </location>
</feature>
<dbReference type="STRING" id="2163413.A0A4P6XD65"/>
<dbReference type="InterPro" id="IPR013887">
    <property type="entry name" value="UPF0592"/>
</dbReference>
<proteinExistence type="predicted"/>
<organism evidence="2 3">
    <name type="scientific">Metschnikowia aff. pulcherrima</name>
    <dbReference type="NCBI Taxonomy" id="2163413"/>
    <lineage>
        <taxon>Eukaryota</taxon>
        <taxon>Fungi</taxon>
        <taxon>Dikarya</taxon>
        <taxon>Ascomycota</taxon>
        <taxon>Saccharomycotina</taxon>
        <taxon>Pichiomycetes</taxon>
        <taxon>Metschnikowiaceae</taxon>
        <taxon>Metschnikowia</taxon>
    </lineage>
</organism>
<evidence type="ECO:0000313" key="2">
    <source>
        <dbReference type="EMBL" id="QBM85400.1"/>
    </source>
</evidence>
<dbReference type="PANTHER" id="PTHR37988">
    <property type="entry name" value="UPF0592 MEMBRANE PROTEIN C7D4.03C"/>
    <property type="match status" value="1"/>
</dbReference>
<feature type="region of interest" description="Disordered" evidence="1">
    <location>
        <begin position="377"/>
        <end position="399"/>
    </location>
</feature>
<dbReference type="Pfam" id="PF08578">
    <property type="entry name" value="DUF1765"/>
    <property type="match status" value="1"/>
</dbReference>
<protein>
    <recommendedName>
        <fullName evidence="4">DUF1765-domain-containing protein</fullName>
    </recommendedName>
</protein>
<evidence type="ECO:0008006" key="4">
    <source>
        <dbReference type="Google" id="ProtNLM"/>
    </source>
</evidence>
<feature type="compositionally biased region" description="Polar residues" evidence="1">
    <location>
        <begin position="42"/>
        <end position="59"/>
    </location>
</feature>
<reference evidence="3" key="1">
    <citation type="submission" date="2019-03" db="EMBL/GenBank/DDBJ databases">
        <title>Snf2 controls pulcherriminic acid biosynthesis and connects pigmentation and antifungal activity of the yeast Metschnikowia pulcherrima.</title>
        <authorList>
            <person name="Gore-Lloyd D."/>
            <person name="Sumann I."/>
            <person name="Brachmann A.O."/>
            <person name="Schneeberger K."/>
            <person name="Ortiz-Merino R.A."/>
            <person name="Moreno-Beltran M."/>
            <person name="Schlaefli M."/>
            <person name="Kirner P."/>
            <person name="Santos Kron A."/>
            <person name="Wolfe K.H."/>
            <person name="Piel J."/>
            <person name="Ahrens C.H."/>
            <person name="Henk D."/>
            <person name="Freimoser F.M."/>
        </authorList>
    </citation>
    <scope>NUCLEOTIDE SEQUENCE [LARGE SCALE GENOMIC DNA]</scope>
    <source>
        <strain evidence="3">APC 1.2</strain>
    </source>
</reference>
<keyword evidence="3" id="KW-1185">Reference proteome</keyword>
<feature type="compositionally biased region" description="Polar residues" evidence="1">
    <location>
        <begin position="377"/>
        <end position="396"/>
    </location>
</feature>
<dbReference type="PANTHER" id="PTHR37988:SF1">
    <property type="entry name" value="UPF0592 MEMBRANE PROTEIN C7D4.03C"/>
    <property type="match status" value="1"/>
</dbReference>
<sequence>MSILKAPKSLGKLTRGHDVSGTAAKMPLGPLLPRKTPPKASSPVTNSLSDDPMQKQGTQQDKLIKSLLKLFKRLEMALGKFDGKLNGVTKTNILRTVMLPFLRQLQPLHTVFDMDSKIYISFASISTSVLGLWWRLLLACLNATGALQVSATDRNAYLECVSRIFARAEWFHADAQATSTYMLCLSETLDFSIVRLLSFKVVPISVSAFVGKVFAYAFFHLPGVCNALLFLLNVKQKTLDKLALAFQPLTQDARAEAAALFPRHVSHLIDYKGLEKLERVKRGAINCVVPPKHPVRGIRDPSGPWVRRWCSTDSDIFNSFFRHYINIVNTFVENAPVISATAFPGVRVIASYIYQIITVSVNRILFAKAPANVGSGNKQLPQMTQRSVNGKENTLGSGLPPSSLPFKQTDSNYTSITKLFRSIRDISYSLISFAGQITKLVDLLLASVARFIELYDVNKTSLLLNLVYEYSIHVFDASDMDWEFWLNCNHLMLTNTYHVQIITRNFAFLFNVWDKIPSLLLEGEPAKSRAWLKDPTESLKANFSSWLTSGKVWLVFFTHWNPLVRSHYLRLLVWRVVGVNNFVTSCSIQTTRRIKQKTDTMFESLCKVLAKEQLDPSLSLLDFSPDLPIVNRKFGIVPVNSKFSYTDEISSLMSVAALSKPSDLRKTHPFEIFDEAVYTCTSLPSSPGVGVAGSSNSASQQDLADNHSIIDSLSRFFKLLSAEDPSDNDALTMAPPKKISGRSETGVLGRGRPFSKSMTSLSTALSMKAVSSSPSLASLQSTPESANDHSTESSITSDSDSSLSDRAGSSSASTYSSNSTSALQPPELIKIPPEIVRPIFKLDIVLDHEVASSKYSEMQGLKSLWGGTVFYGSQKKSNLSYLTLPKPPKTPSVSIFLNSDTYNKFYITRETYRIDEEVLSMSDIEDFNIYKNELDRKLSTQTDLATLGKALNEWNIIVEEFENYLFEKVEADQANYLPIASVDGDRDTRISNEINEADYFARIIPLLPIDNFTELKLLNAS</sequence>
<dbReference type="AlphaFoldDB" id="A0A4P6XD65"/>